<name>A0ABV0TYA8_9TELE</name>
<comment type="caution">
    <text evidence="3">The sequence shown here is derived from an EMBL/GenBank/DDBJ whole genome shotgun (WGS) entry which is preliminary data.</text>
</comment>
<feature type="compositionally biased region" description="Polar residues" evidence="1">
    <location>
        <begin position="57"/>
        <end position="66"/>
    </location>
</feature>
<proteinExistence type="predicted"/>
<feature type="signal peptide" evidence="2">
    <location>
        <begin position="1"/>
        <end position="27"/>
    </location>
</feature>
<sequence length="98" mass="10739">NFKSWSLVPVTLFWLQVLSLDPATAKAFKPQEKTILDKAPADNSRPSSPEHSPPPWTNSLVPQHQVSPPRLHITVPLQHPLHLTCCASSPGSSSTLRS</sequence>
<accession>A0ABV0TYA8</accession>
<protein>
    <submittedName>
        <fullName evidence="3">Uncharacterized protein</fullName>
    </submittedName>
</protein>
<keyword evidence="4" id="KW-1185">Reference proteome</keyword>
<dbReference type="EMBL" id="JAHRIQ010050128">
    <property type="protein sequence ID" value="MEQ2237915.1"/>
    <property type="molecule type" value="Genomic_DNA"/>
</dbReference>
<reference evidence="3 4" key="1">
    <citation type="submission" date="2021-06" db="EMBL/GenBank/DDBJ databases">
        <authorList>
            <person name="Palmer J.M."/>
        </authorList>
    </citation>
    <scope>NUCLEOTIDE SEQUENCE [LARGE SCALE GENOMIC DNA]</scope>
    <source>
        <strain evidence="4">if_2019</strain>
        <tissue evidence="3">Muscle</tissue>
    </source>
</reference>
<feature type="chain" id="PRO_5045963831" evidence="2">
    <location>
        <begin position="28"/>
        <end position="98"/>
    </location>
</feature>
<evidence type="ECO:0000256" key="2">
    <source>
        <dbReference type="SAM" id="SignalP"/>
    </source>
</evidence>
<evidence type="ECO:0000313" key="3">
    <source>
        <dbReference type="EMBL" id="MEQ2237915.1"/>
    </source>
</evidence>
<organism evidence="3 4">
    <name type="scientific">Ilyodon furcidens</name>
    <name type="common">goldbreast splitfin</name>
    <dbReference type="NCBI Taxonomy" id="33524"/>
    <lineage>
        <taxon>Eukaryota</taxon>
        <taxon>Metazoa</taxon>
        <taxon>Chordata</taxon>
        <taxon>Craniata</taxon>
        <taxon>Vertebrata</taxon>
        <taxon>Euteleostomi</taxon>
        <taxon>Actinopterygii</taxon>
        <taxon>Neopterygii</taxon>
        <taxon>Teleostei</taxon>
        <taxon>Neoteleostei</taxon>
        <taxon>Acanthomorphata</taxon>
        <taxon>Ovalentaria</taxon>
        <taxon>Atherinomorphae</taxon>
        <taxon>Cyprinodontiformes</taxon>
        <taxon>Goodeidae</taxon>
        <taxon>Ilyodon</taxon>
    </lineage>
</organism>
<gene>
    <name evidence="3" type="ORF">ILYODFUR_028106</name>
</gene>
<dbReference type="Proteomes" id="UP001482620">
    <property type="component" value="Unassembled WGS sequence"/>
</dbReference>
<feature type="compositionally biased region" description="Basic and acidic residues" evidence="1">
    <location>
        <begin position="31"/>
        <end position="40"/>
    </location>
</feature>
<evidence type="ECO:0000256" key="1">
    <source>
        <dbReference type="SAM" id="MobiDB-lite"/>
    </source>
</evidence>
<feature type="region of interest" description="Disordered" evidence="1">
    <location>
        <begin position="31"/>
        <end position="71"/>
    </location>
</feature>
<evidence type="ECO:0000313" key="4">
    <source>
        <dbReference type="Proteomes" id="UP001482620"/>
    </source>
</evidence>
<keyword evidence="2" id="KW-0732">Signal</keyword>
<feature type="non-terminal residue" evidence="3">
    <location>
        <position position="1"/>
    </location>
</feature>